<evidence type="ECO:0008006" key="3">
    <source>
        <dbReference type="Google" id="ProtNLM"/>
    </source>
</evidence>
<accession>V7HSN0</accession>
<dbReference type="AlphaFoldDB" id="V7HSN0"/>
<name>V7HSN0_9LACO</name>
<sequence>MQDLAYHGLADAYRGDKLTVTLLDRINLERLKTYYNGQIERPEVEVIFPDPRKVTKKQRALYYALLGNIYDWSGETVEFLDEWFKAQYTVQTLGDVISLRNGTTSTVSDATKLIEIVIDFMFDWQVPFRRGYELLPKDEGWFLYSCCKHRACCICGKHADIHHLDVIGMGMDRTKVDHTKRHVLPLCRKHHGEIEQHGNEVFGQKYKIPTTGIKLDVETLRKIGVKGNYGQQA</sequence>
<evidence type="ECO:0000313" key="1">
    <source>
        <dbReference type="EMBL" id="ETA73239.1"/>
    </source>
</evidence>
<proteinExistence type="predicted"/>
<comment type="caution">
    <text evidence="1">The sequence shown here is derived from an EMBL/GenBank/DDBJ whole genome shotgun (WGS) entry which is preliminary data.</text>
</comment>
<dbReference type="EMBL" id="AWWH01000197">
    <property type="protein sequence ID" value="ETA73239.1"/>
    <property type="molecule type" value="Genomic_DNA"/>
</dbReference>
<gene>
    <name evidence="1" type="ORF">LEQ_1707c</name>
</gene>
<evidence type="ECO:0000313" key="2">
    <source>
        <dbReference type="Proteomes" id="UP000018559"/>
    </source>
</evidence>
<reference evidence="1 2" key="1">
    <citation type="journal article" date="2014" name="Genome Announc.">
        <title>The Genome of the Predominant Equine Lactobacillus Species, Lactobacillus equi, Is Reflective of Its Lifestyle Adaptations to an Herbivorous Host.</title>
        <authorList>
            <person name="O'Donnell M.M."/>
            <person name="Harris H.M."/>
            <person name="O'Toole P.W."/>
            <person name="Ross R.P."/>
        </authorList>
    </citation>
    <scope>NUCLEOTIDE SEQUENCE [LARGE SCALE GENOMIC DNA]</scope>
    <source>
        <strain evidence="1 2">DPC 6820</strain>
    </source>
</reference>
<dbReference type="PATRIC" id="fig|1392007.3.peg.1967"/>
<dbReference type="Proteomes" id="UP000018559">
    <property type="component" value="Unassembled WGS sequence"/>
</dbReference>
<dbReference type="RefSeq" id="WP_023860475.1">
    <property type="nucleotide sequence ID" value="NZ_AWWH01000197.1"/>
</dbReference>
<protein>
    <recommendedName>
        <fullName evidence="3">Phage protein</fullName>
    </recommendedName>
</protein>
<dbReference type="Pfam" id="PF16784">
    <property type="entry name" value="HNHc_6"/>
    <property type="match status" value="1"/>
</dbReference>
<dbReference type="InterPro" id="IPR041242">
    <property type="entry name" value="HNHc_6"/>
</dbReference>
<organism evidence="1 2">
    <name type="scientific">Ligilactobacillus equi DPC 6820</name>
    <dbReference type="NCBI Taxonomy" id="1392007"/>
    <lineage>
        <taxon>Bacteria</taxon>
        <taxon>Bacillati</taxon>
        <taxon>Bacillota</taxon>
        <taxon>Bacilli</taxon>
        <taxon>Lactobacillales</taxon>
        <taxon>Lactobacillaceae</taxon>
        <taxon>Ligilactobacillus</taxon>
    </lineage>
</organism>
<keyword evidence="2" id="KW-1185">Reference proteome</keyword>